<dbReference type="RefSeq" id="WP_259034683.1">
    <property type="nucleotide sequence ID" value="NZ_JAJISC010000001.1"/>
</dbReference>
<protein>
    <submittedName>
        <fullName evidence="5">ABC transporter ATP-binding protein</fullName>
    </submittedName>
</protein>
<name>A0ABT2E9E9_9GAMM</name>
<evidence type="ECO:0000313" key="5">
    <source>
        <dbReference type="EMBL" id="MCS2608191.1"/>
    </source>
</evidence>
<sequence length="372" mass="39662">MFTALPTVAPTAALAIEGLYKSFGDKIALDGIDLHLPQGKVLALLGPSGCGKTTLLRCIAGLTGIDKGYIALDGHRVAEASRCLSPDERRLGMVFQDYALWPHMSVAQNVAFPLEMLGVKGRIRQEQVAWALSLVGLEEYAERQPGALSGGQQQRVALARAIVAKPRLLLMDEPLSNLDKGLRDALALEIRALIEELGLTAVFVTHDQQEAFALADDVAVLQNGRLQQVASPETLYHAPASADVAAFIDAGALLAGHIDRHGFHLGKQTLRIQPVETYVGPVKALLPRRAVTLVSPAEADIVATLKGQLFQGDHTALTLTLAPGSDLKLRLDQPTKIASTVGLAIDASALCVWTPEGRALRCTPLREAAALI</sequence>
<keyword evidence="1" id="KW-0813">Transport</keyword>
<dbReference type="GO" id="GO:0005524">
    <property type="term" value="F:ATP binding"/>
    <property type="evidence" value="ECO:0007669"/>
    <property type="project" value="UniProtKB-KW"/>
</dbReference>
<organism evidence="5 6">
    <name type="scientific">Halomonas dongshanensis</name>
    <dbReference type="NCBI Taxonomy" id="2890835"/>
    <lineage>
        <taxon>Bacteria</taxon>
        <taxon>Pseudomonadati</taxon>
        <taxon>Pseudomonadota</taxon>
        <taxon>Gammaproteobacteria</taxon>
        <taxon>Oceanospirillales</taxon>
        <taxon>Halomonadaceae</taxon>
        <taxon>Halomonas</taxon>
    </lineage>
</organism>
<dbReference type="Gene3D" id="3.40.50.300">
    <property type="entry name" value="P-loop containing nucleotide triphosphate hydrolases"/>
    <property type="match status" value="1"/>
</dbReference>
<comment type="caution">
    <text evidence="5">The sequence shown here is derived from an EMBL/GenBank/DDBJ whole genome shotgun (WGS) entry which is preliminary data.</text>
</comment>
<dbReference type="InterPro" id="IPR003593">
    <property type="entry name" value="AAA+_ATPase"/>
</dbReference>
<evidence type="ECO:0000313" key="6">
    <source>
        <dbReference type="Proteomes" id="UP001165542"/>
    </source>
</evidence>
<keyword evidence="2" id="KW-0547">Nucleotide-binding</keyword>
<evidence type="ECO:0000259" key="4">
    <source>
        <dbReference type="PROSITE" id="PS50893"/>
    </source>
</evidence>
<gene>
    <name evidence="5" type="ORF">LLY24_02500</name>
</gene>
<reference evidence="5" key="1">
    <citation type="submission" date="2021-11" db="EMBL/GenBank/DDBJ databases">
        <title>Halomonas sp., isolated from a coastal aquaculture zone in Dongshan Bay.</title>
        <authorList>
            <person name="Lin W."/>
        </authorList>
    </citation>
    <scope>NUCLEOTIDE SEQUENCE</scope>
    <source>
        <strain evidence="5">Yzlin-01</strain>
    </source>
</reference>
<proteinExistence type="predicted"/>
<evidence type="ECO:0000256" key="3">
    <source>
        <dbReference type="ARBA" id="ARBA00022840"/>
    </source>
</evidence>
<dbReference type="Pfam" id="PF00005">
    <property type="entry name" value="ABC_tran"/>
    <property type="match status" value="1"/>
</dbReference>
<dbReference type="InterPro" id="IPR050093">
    <property type="entry name" value="ABC_SmlMolc_Importer"/>
</dbReference>
<evidence type="ECO:0000256" key="1">
    <source>
        <dbReference type="ARBA" id="ARBA00022448"/>
    </source>
</evidence>
<dbReference type="PROSITE" id="PS50893">
    <property type="entry name" value="ABC_TRANSPORTER_2"/>
    <property type="match status" value="1"/>
</dbReference>
<evidence type="ECO:0000256" key="2">
    <source>
        <dbReference type="ARBA" id="ARBA00022741"/>
    </source>
</evidence>
<dbReference type="PANTHER" id="PTHR42781:SF4">
    <property type="entry name" value="SPERMIDINE_PUTRESCINE IMPORT ATP-BINDING PROTEIN POTA"/>
    <property type="match status" value="1"/>
</dbReference>
<dbReference type="EMBL" id="JAJISC010000001">
    <property type="protein sequence ID" value="MCS2608191.1"/>
    <property type="molecule type" value="Genomic_DNA"/>
</dbReference>
<keyword evidence="3 5" id="KW-0067">ATP-binding</keyword>
<accession>A0ABT2E9E9</accession>
<dbReference type="PANTHER" id="PTHR42781">
    <property type="entry name" value="SPERMIDINE/PUTRESCINE IMPORT ATP-BINDING PROTEIN POTA"/>
    <property type="match status" value="1"/>
</dbReference>
<dbReference type="InterPro" id="IPR017871">
    <property type="entry name" value="ABC_transporter-like_CS"/>
</dbReference>
<dbReference type="Proteomes" id="UP001165542">
    <property type="component" value="Unassembled WGS sequence"/>
</dbReference>
<dbReference type="SMART" id="SM00382">
    <property type="entry name" value="AAA"/>
    <property type="match status" value="1"/>
</dbReference>
<dbReference type="SUPFAM" id="SSF52540">
    <property type="entry name" value="P-loop containing nucleoside triphosphate hydrolases"/>
    <property type="match status" value="1"/>
</dbReference>
<feature type="domain" description="ABC transporter" evidence="4">
    <location>
        <begin position="14"/>
        <end position="248"/>
    </location>
</feature>
<dbReference type="InterPro" id="IPR027417">
    <property type="entry name" value="P-loop_NTPase"/>
</dbReference>
<dbReference type="PROSITE" id="PS00211">
    <property type="entry name" value="ABC_TRANSPORTER_1"/>
    <property type="match status" value="1"/>
</dbReference>
<keyword evidence="6" id="KW-1185">Reference proteome</keyword>
<dbReference type="InterPro" id="IPR003439">
    <property type="entry name" value="ABC_transporter-like_ATP-bd"/>
</dbReference>